<dbReference type="PROSITE" id="PS00062">
    <property type="entry name" value="ALDOKETO_REDUCTASE_2"/>
    <property type="match status" value="1"/>
</dbReference>
<dbReference type="InterPro" id="IPR023210">
    <property type="entry name" value="NADP_OxRdtase_dom"/>
</dbReference>
<proteinExistence type="predicted"/>
<dbReference type="PANTHER" id="PTHR43638:SF3">
    <property type="entry name" value="ALDEHYDE REDUCTASE"/>
    <property type="match status" value="1"/>
</dbReference>
<dbReference type="InterPro" id="IPR020471">
    <property type="entry name" value="AKR"/>
</dbReference>
<dbReference type="SUPFAM" id="SSF51430">
    <property type="entry name" value="NAD(P)-linked oxidoreductase"/>
    <property type="match status" value="1"/>
</dbReference>
<sequence>YTGEPGVLQRAIELDANFFDTAESYNAFGDEPGLTERIVGRELREAAAPAFVATKISARNLRYDDVIAHALASRERLGIDVIDLYQIHAPSSTIPITETMRAMERLVAGGVIRFIGVSNFNVEQLETAQDALYSSPLVSNQVEYSVLRRAIETDILPYCQEQDITVIAYAPLALGAFASGPGSDVIAQVGAEAGKKPAQVVIRWLLDHDRVVVIPKTDRPERVDELCGAAGWSLNGEHRAALDAIRA</sequence>
<dbReference type="InterPro" id="IPR018170">
    <property type="entry name" value="Aldo/ket_reductase_CS"/>
</dbReference>
<name>A0A383AGI6_9ZZZZ</name>
<accession>A0A383AGI6</accession>
<feature type="non-terminal residue" evidence="2">
    <location>
        <position position="1"/>
    </location>
</feature>
<evidence type="ECO:0000313" key="2">
    <source>
        <dbReference type="EMBL" id="SVE06710.1"/>
    </source>
</evidence>
<dbReference type="EMBL" id="UINC01191860">
    <property type="protein sequence ID" value="SVE06710.1"/>
    <property type="molecule type" value="Genomic_DNA"/>
</dbReference>
<dbReference type="Gene3D" id="3.20.20.100">
    <property type="entry name" value="NADP-dependent oxidoreductase domain"/>
    <property type="match status" value="1"/>
</dbReference>
<reference evidence="2" key="1">
    <citation type="submission" date="2018-05" db="EMBL/GenBank/DDBJ databases">
        <authorList>
            <person name="Lanie J.A."/>
            <person name="Ng W.-L."/>
            <person name="Kazmierczak K.M."/>
            <person name="Andrzejewski T.M."/>
            <person name="Davidsen T.M."/>
            <person name="Wayne K.J."/>
            <person name="Tettelin H."/>
            <person name="Glass J.I."/>
            <person name="Rusch D."/>
            <person name="Podicherti R."/>
            <person name="Tsui H.-C.T."/>
            <person name="Winkler M.E."/>
        </authorList>
    </citation>
    <scope>NUCLEOTIDE SEQUENCE</scope>
</reference>
<dbReference type="AlphaFoldDB" id="A0A383AGI6"/>
<dbReference type="Pfam" id="PF00248">
    <property type="entry name" value="Aldo_ket_red"/>
    <property type="match status" value="1"/>
</dbReference>
<organism evidence="2">
    <name type="scientific">marine metagenome</name>
    <dbReference type="NCBI Taxonomy" id="408172"/>
    <lineage>
        <taxon>unclassified sequences</taxon>
        <taxon>metagenomes</taxon>
        <taxon>ecological metagenomes</taxon>
    </lineage>
</organism>
<protein>
    <recommendedName>
        <fullName evidence="1">NADP-dependent oxidoreductase domain-containing protein</fullName>
    </recommendedName>
</protein>
<dbReference type="GO" id="GO:0016491">
    <property type="term" value="F:oxidoreductase activity"/>
    <property type="evidence" value="ECO:0007669"/>
    <property type="project" value="InterPro"/>
</dbReference>
<dbReference type="PANTHER" id="PTHR43638">
    <property type="entry name" value="OXIDOREDUCTASE, ALDO/KETO REDUCTASE FAMILY PROTEIN"/>
    <property type="match status" value="1"/>
</dbReference>
<feature type="domain" description="NADP-dependent oxidoreductase" evidence="1">
    <location>
        <begin position="8"/>
        <end position="245"/>
    </location>
</feature>
<gene>
    <name evidence="2" type="ORF">METZ01_LOCUS459564</name>
</gene>
<dbReference type="InterPro" id="IPR036812">
    <property type="entry name" value="NAD(P)_OxRdtase_dom_sf"/>
</dbReference>
<dbReference type="PRINTS" id="PR00069">
    <property type="entry name" value="ALDKETRDTASE"/>
</dbReference>
<evidence type="ECO:0000259" key="1">
    <source>
        <dbReference type="Pfam" id="PF00248"/>
    </source>
</evidence>